<evidence type="ECO:0000256" key="1">
    <source>
        <dbReference type="SAM" id="MobiDB-lite"/>
    </source>
</evidence>
<evidence type="ECO:0000313" key="2">
    <source>
        <dbReference type="EMBL" id="CUR58873.1"/>
    </source>
</evidence>
<proteinExistence type="predicted"/>
<dbReference type="EMBL" id="CZKA01000050">
    <property type="protein sequence ID" value="CUR58873.1"/>
    <property type="molecule type" value="Genomic_DNA"/>
</dbReference>
<gene>
    <name evidence="2" type="ORF">NOCA2540088</name>
</gene>
<organism evidence="2">
    <name type="scientific">metagenome</name>
    <dbReference type="NCBI Taxonomy" id="256318"/>
    <lineage>
        <taxon>unclassified sequences</taxon>
        <taxon>metagenomes</taxon>
    </lineage>
</organism>
<sequence>MDQSSERAFGLGSIEGGAYGDWICDVGGAIETVDLGCQSLAQFLIQVEDDDACAGRGQAPRSCGPEAGRSAGDER</sequence>
<accession>A0A2P2CA78</accession>
<name>A0A2P2CA78_9ZZZZ</name>
<protein>
    <submittedName>
        <fullName evidence="2">Uncharacterized protein</fullName>
    </submittedName>
</protein>
<reference evidence="2" key="1">
    <citation type="submission" date="2015-08" db="EMBL/GenBank/DDBJ databases">
        <authorList>
            <person name="Babu N.S."/>
            <person name="Beckwith C.J."/>
            <person name="Beseler K.G."/>
            <person name="Brison A."/>
            <person name="Carone J.V."/>
            <person name="Caskin T.P."/>
            <person name="Diamond M."/>
            <person name="Durham M.E."/>
            <person name="Foxe J.M."/>
            <person name="Go M."/>
            <person name="Henderson B.A."/>
            <person name="Jones I.B."/>
            <person name="McGettigan J.A."/>
            <person name="Micheletti S.J."/>
            <person name="Nasrallah M.E."/>
            <person name="Ortiz D."/>
            <person name="Piller C.R."/>
            <person name="Privatt S.R."/>
            <person name="Schneider S.L."/>
            <person name="Sharp S."/>
            <person name="Smith T.C."/>
            <person name="Stanton J.D."/>
            <person name="Ullery H.E."/>
            <person name="Wilson R.J."/>
            <person name="Serrano M.G."/>
            <person name="Buck G."/>
            <person name="Lee V."/>
            <person name="Wang Y."/>
            <person name="Carvalho R."/>
            <person name="Voegtly L."/>
            <person name="Shi R."/>
            <person name="Duckworth R."/>
            <person name="Johnson A."/>
            <person name="Loviza R."/>
            <person name="Walstead R."/>
            <person name="Shah Z."/>
            <person name="Kiflezghi M."/>
            <person name="Wade K."/>
            <person name="Ball S.L."/>
            <person name="Bradley K.W."/>
            <person name="Asai D.J."/>
            <person name="Bowman C.A."/>
            <person name="Russell D.A."/>
            <person name="Pope W.H."/>
            <person name="Jacobs-Sera D."/>
            <person name="Hendrix R.W."/>
            <person name="Hatfull G.F."/>
        </authorList>
    </citation>
    <scope>NUCLEOTIDE SEQUENCE</scope>
</reference>
<dbReference type="AlphaFoldDB" id="A0A2P2CA78"/>
<feature type="region of interest" description="Disordered" evidence="1">
    <location>
        <begin position="54"/>
        <end position="75"/>
    </location>
</feature>